<dbReference type="HAMAP" id="MF_01416">
    <property type="entry name" value="ATP_synth_delta_bact"/>
    <property type="match status" value="1"/>
</dbReference>
<reference evidence="8" key="2">
    <citation type="submission" date="2012-09" db="EMBL/GenBank/DDBJ databases">
        <title>The complete sequence of Psychroflexus torquis an extreme psychrophile from sea-ice that is stimulated by light.</title>
        <authorList>
            <person name="Feng S."/>
            <person name="Powell S.M."/>
            <person name="Bowman J.P."/>
        </authorList>
    </citation>
    <scope>NUCLEOTIDE SEQUENCE [LARGE SCALE GENOMIC DNA]</scope>
    <source>
        <strain evidence="8">ATCC 700755</strain>
    </source>
</reference>
<evidence type="ECO:0000313" key="9">
    <source>
        <dbReference type="Proteomes" id="UP000008514"/>
    </source>
</evidence>
<dbReference type="InterPro" id="IPR026015">
    <property type="entry name" value="ATP_synth_OSCP/delta_N_sf"/>
</dbReference>
<comment type="function">
    <text evidence="7">F(1)F(0) ATP synthase produces ATP from ADP in the presence of a proton or sodium gradient. F-type ATPases consist of two structural domains, F(1) containing the extramembraneous catalytic core and F(0) containing the membrane proton channel, linked together by a central stalk and a peripheral stalk. During catalysis, ATP synthesis in the catalytic domain of F(1) is coupled via a rotary mechanism of the central stalk subunits to proton translocation.</text>
</comment>
<keyword evidence="9" id="KW-1185">Reference proteome</keyword>
<dbReference type="Gene3D" id="1.10.520.20">
    <property type="entry name" value="N-terminal domain of the delta subunit of the F1F0-ATP synthase"/>
    <property type="match status" value="1"/>
</dbReference>
<keyword evidence="7" id="KW-0139">CF(1)</keyword>
<reference evidence="8" key="1">
    <citation type="submission" date="2006-03" db="EMBL/GenBank/DDBJ databases">
        <authorList>
            <person name="Bowman J."/>
            <person name="Ferriera S."/>
            <person name="Johnson J."/>
            <person name="Kravitz S."/>
            <person name="Halpern A."/>
            <person name="Remington K."/>
            <person name="Beeson K."/>
            <person name="Tran B."/>
            <person name="Rogers Y.-H."/>
            <person name="Friedman R."/>
            <person name="Venter J.C."/>
        </authorList>
    </citation>
    <scope>NUCLEOTIDE SEQUENCE [LARGE SCALE GENOMIC DNA]</scope>
    <source>
        <strain evidence="8">ATCC 700755</strain>
    </source>
</reference>
<evidence type="ECO:0000256" key="2">
    <source>
        <dbReference type="ARBA" id="ARBA00022448"/>
    </source>
</evidence>
<dbReference type="GO" id="GO:0005886">
    <property type="term" value="C:plasma membrane"/>
    <property type="evidence" value="ECO:0007669"/>
    <property type="project" value="UniProtKB-SubCell"/>
</dbReference>
<comment type="subcellular location">
    <subcellularLocation>
        <location evidence="7">Cell inner membrane</location>
        <topology evidence="7">Peripheral membrane protein</topology>
    </subcellularLocation>
    <subcellularLocation>
        <location evidence="1">Membrane</location>
    </subcellularLocation>
</comment>
<evidence type="ECO:0000256" key="3">
    <source>
        <dbReference type="ARBA" id="ARBA00022781"/>
    </source>
</evidence>
<keyword evidence="6 7" id="KW-0066">ATP synthesis</keyword>
<dbReference type="InterPro" id="IPR000711">
    <property type="entry name" value="ATPase_OSCP/dsu"/>
</dbReference>
<dbReference type="STRING" id="313595.P700755_002000"/>
<dbReference type="EMBL" id="CP003879">
    <property type="protein sequence ID" value="AFU68796.1"/>
    <property type="molecule type" value="Genomic_DNA"/>
</dbReference>
<dbReference type="SUPFAM" id="SSF47928">
    <property type="entry name" value="N-terminal domain of the delta subunit of the F1F0-ATP synthase"/>
    <property type="match status" value="1"/>
</dbReference>
<organism evidence="8 9">
    <name type="scientific">Psychroflexus torquis (strain ATCC 700755 / CIP 106069 / ACAM 623)</name>
    <dbReference type="NCBI Taxonomy" id="313595"/>
    <lineage>
        <taxon>Bacteria</taxon>
        <taxon>Pseudomonadati</taxon>
        <taxon>Bacteroidota</taxon>
        <taxon>Flavobacteriia</taxon>
        <taxon>Flavobacteriales</taxon>
        <taxon>Flavobacteriaceae</taxon>
        <taxon>Psychroflexus</taxon>
    </lineage>
</organism>
<dbReference type="GO" id="GO:0045259">
    <property type="term" value="C:proton-transporting ATP synthase complex"/>
    <property type="evidence" value="ECO:0007669"/>
    <property type="project" value="UniProtKB-KW"/>
</dbReference>
<dbReference type="KEGG" id="ptq:P700755_002000"/>
<comment type="similarity">
    <text evidence="7">Belongs to the ATPase delta chain family.</text>
</comment>
<name>K4II80_PSYTT</name>
<dbReference type="GO" id="GO:0046933">
    <property type="term" value="F:proton-transporting ATP synthase activity, rotational mechanism"/>
    <property type="evidence" value="ECO:0007669"/>
    <property type="project" value="UniProtKB-UniRule"/>
</dbReference>
<accession>K4II80</accession>
<keyword evidence="4 7" id="KW-0406">Ion transport</keyword>
<dbReference type="AlphaFoldDB" id="K4II80"/>
<keyword evidence="2 7" id="KW-0813">Transport</keyword>
<dbReference type="HOGENOM" id="CLU_085114_4_0_10"/>
<keyword evidence="5 7" id="KW-0472">Membrane</keyword>
<dbReference type="eggNOG" id="COG0712">
    <property type="taxonomic scope" value="Bacteria"/>
</dbReference>
<evidence type="ECO:0000256" key="6">
    <source>
        <dbReference type="ARBA" id="ARBA00023310"/>
    </source>
</evidence>
<keyword evidence="7" id="KW-1003">Cell membrane</keyword>
<evidence type="ECO:0000256" key="4">
    <source>
        <dbReference type="ARBA" id="ARBA00023065"/>
    </source>
</evidence>
<comment type="subunit">
    <text evidence="7">F-type ATPases have 2 components, F(1) - the catalytic core - and F(0) - the membrane proton channel. F(1) has five subunits: alpha(3), beta(3), gamma(1), delta(1), epsilon(1). F(0) has three main subunits: a(1), b(2) and c(10-14). The alpha and beta chains form an alternating ring which encloses part of the gamma chain. F(1) is attached to F(0) by a central stalk formed by the gamma and epsilon chains, while a peripheral stalk is formed by the delta and b chains.</text>
</comment>
<evidence type="ECO:0000313" key="8">
    <source>
        <dbReference type="EMBL" id="AFU68796.1"/>
    </source>
</evidence>
<dbReference type="PRINTS" id="PR00125">
    <property type="entry name" value="ATPASEDELTA"/>
</dbReference>
<evidence type="ECO:0000256" key="1">
    <source>
        <dbReference type="ARBA" id="ARBA00004370"/>
    </source>
</evidence>
<dbReference type="PANTHER" id="PTHR11910">
    <property type="entry name" value="ATP SYNTHASE DELTA CHAIN"/>
    <property type="match status" value="1"/>
</dbReference>
<proteinExistence type="inferred from homology"/>
<dbReference type="RefSeq" id="WP_015024382.1">
    <property type="nucleotide sequence ID" value="NC_018721.1"/>
</dbReference>
<comment type="function">
    <text evidence="7">This protein is part of the stalk that links CF(0) to CF(1). It either transmits conformational changes from CF(0) to CF(1) or is implicated in proton conduction.</text>
</comment>
<dbReference type="OrthoDB" id="9802471at2"/>
<evidence type="ECO:0000256" key="7">
    <source>
        <dbReference type="HAMAP-Rule" id="MF_01416"/>
    </source>
</evidence>
<dbReference type="Proteomes" id="UP000008514">
    <property type="component" value="Chromosome"/>
</dbReference>
<sequence>MGSRAAGRRYAKAIIELAQEENLEDKVLDDFKLIHSTIDENKDLKLMLSSPLIEVTKKQSVLLEVFKSVQPLVQKLIKTLAINNRIAILEEISEEYISLYNTQRHIQYASVITAAKMTKEIEEKVQNKIKEITGYTANLTNQVDESILGGFVLRLKDLQFDASVSTSLNRFKRQLL</sequence>
<protein>
    <recommendedName>
        <fullName evidence="7">ATP synthase subunit delta</fullName>
    </recommendedName>
    <alternativeName>
        <fullName evidence="7">ATP synthase F(1) sector subunit delta</fullName>
    </alternativeName>
    <alternativeName>
        <fullName evidence="7">F-type ATPase subunit delta</fullName>
        <shortName evidence="7">F-ATPase subunit delta</shortName>
    </alternativeName>
</protein>
<gene>
    <name evidence="7" type="primary">atpH</name>
    <name evidence="8" type="ordered locus">P700755_002000</name>
</gene>
<keyword evidence="3 7" id="KW-0375">Hydrogen ion transport</keyword>
<dbReference type="NCBIfam" id="TIGR01145">
    <property type="entry name" value="ATP_synt_delta"/>
    <property type="match status" value="1"/>
</dbReference>
<evidence type="ECO:0000256" key="5">
    <source>
        <dbReference type="ARBA" id="ARBA00023136"/>
    </source>
</evidence>
<keyword evidence="7" id="KW-0997">Cell inner membrane</keyword>
<dbReference type="Pfam" id="PF00213">
    <property type="entry name" value="OSCP"/>
    <property type="match status" value="1"/>
</dbReference>